<feature type="transmembrane region" description="Helical" evidence="5">
    <location>
        <begin position="323"/>
        <end position="344"/>
    </location>
</feature>
<feature type="transmembrane region" description="Helical" evidence="5">
    <location>
        <begin position="413"/>
        <end position="437"/>
    </location>
</feature>
<dbReference type="KEGG" id="afo:Afer_1782"/>
<dbReference type="GO" id="GO:0005886">
    <property type="term" value="C:plasma membrane"/>
    <property type="evidence" value="ECO:0007669"/>
    <property type="project" value="UniProtKB-SubCell"/>
</dbReference>
<dbReference type="RefSeq" id="WP_015799173.1">
    <property type="nucleotide sequence ID" value="NC_013124.1"/>
</dbReference>
<keyword evidence="8" id="KW-1185">Reference proteome</keyword>
<evidence type="ECO:0000256" key="4">
    <source>
        <dbReference type="ARBA" id="ARBA00023136"/>
    </source>
</evidence>
<feature type="transmembrane region" description="Helical" evidence="5">
    <location>
        <begin position="291"/>
        <end position="311"/>
    </location>
</feature>
<comment type="subcellular location">
    <subcellularLocation>
        <location evidence="1">Cell membrane</location>
        <topology evidence="1">Multi-pass membrane protein</topology>
    </subcellularLocation>
</comment>
<proteinExistence type="predicted"/>
<feature type="transmembrane region" description="Helical" evidence="5">
    <location>
        <begin position="381"/>
        <end position="401"/>
    </location>
</feature>
<organism evidence="7 8">
    <name type="scientific">Acidimicrobium ferrooxidans (strain DSM 10331 / JCM 15462 / NBRC 103882 / ICP)</name>
    <dbReference type="NCBI Taxonomy" id="525909"/>
    <lineage>
        <taxon>Bacteria</taxon>
        <taxon>Bacillati</taxon>
        <taxon>Actinomycetota</taxon>
        <taxon>Acidimicrobiia</taxon>
        <taxon>Acidimicrobiales</taxon>
        <taxon>Acidimicrobiaceae</taxon>
        <taxon>Acidimicrobium</taxon>
    </lineage>
</organism>
<feature type="transmembrane region" description="Helical" evidence="5">
    <location>
        <begin position="443"/>
        <end position="465"/>
    </location>
</feature>
<feature type="domain" description="Major facilitator superfamily (MFS) profile" evidence="6">
    <location>
        <begin position="93"/>
        <end position="471"/>
    </location>
</feature>
<dbReference type="InterPro" id="IPR020846">
    <property type="entry name" value="MFS_dom"/>
</dbReference>
<dbReference type="PROSITE" id="PS50850">
    <property type="entry name" value="MFS"/>
    <property type="match status" value="1"/>
</dbReference>
<reference evidence="7 8" key="1">
    <citation type="journal article" date="2009" name="Stand. Genomic Sci.">
        <title>Complete genome sequence of Acidimicrobium ferrooxidans type strain (ICP).</title>
        <authorList>
            <person name="Clum A."/>
            <person name="Nolan M."/>
            <person name="Lang E."/>
            <person name="Glavina Del Rio T."/>
            <person name="Tice H."/>
            <person name="Copeland A."/>
            <person name="Cheng J.F."/>
            <person name="Lucas S."/>
            <person name="Chen F."/>
            <person name="Bruce D."/>
            <person name="Goodwin L."/>
            <person name="Pitluck S."/>
            <person name="Ivanova N."/>
            <person name="Mavrommatis K."/>
            <person name="Mikhailova N."/>
            <person name="Pati A."/>
            <person name="Chen A."/>
            <person name="Palaniappan K."/>
            <person name="Goker M."/>
            <person name="Spring S."/>
            <person name="Land M."/>
            <person name="Hauser L."/>
            <person name="Chang Y.J."/>
            <person name="Jeffries C.C."/>
            <person name="Chain P."/>
            <person name="Bristow J."/>
            <person name="Eisen J.A."/>
            <person name="Markowitz V."/>
            <person name="Hugenholtz P."/>
            <person name="Kyrpides N.C."/>
            <person name="Klenk H.P."/>
            <person name="Lapidus A."/>
        </authorList>
    </citation>
    <scope>NUCLEOTIDE SEQUENCE [LARGE SCALE GENOMIC DNA]</scope>
    <source>
        <strain evidence="8">DSM 10331 / JCM 15462 / NBRC 103882 / ICP</strain>
    </source>
</reference>
<dbReference type="PANTHER" id="PTHR23508">
    <property type="entry name" value="CARBOXYLIC ACID TRANSPORTER PROTEIN HOMOLOG"/>
    <property type="match status" value="1"/>
</dbReference>
<dbReference type="InterPro" id="IPR036259">
    <property type="entry name" value="MFS_trans_sf"/>
</dbReference>
<evidence type="ECO:0000256" key="2">
    <source>
        <dbReference type="ARBA" id="ARBA00022692"/>
    </source>
</evidence>
<gene>
    <name evidence="7" type="ordered locus">Afer_1782</name>
</gene>
<dbReference type="Proteomes" id="UP000000771">
    <property type="component" value="Chromosome"/>
</dbReference>
<dbReference type="GO" id="GO:0046943">
    <property type="term" value="F:carboxylic acid transmembrane transporter activity"/>
    <property type="evidence" value="ECO:0007669"/>
    <property type="project" value="TreeGrafter"/>
</dbReference>
<keyword evidence="2 5" id="KW-0812">Transmembrane</keyword>
<keyword evidence="3 5" id="KW-1133">Transmembrane helix</keyword>
<feature type="transmembrane region" description="Helical" evidence="5">
    <location>
        <begin position="244"/>
        <end position="262"/>
    </location>
</feature>
<dbReference type="PANTHER" id="PTHR23508:SF10">
    <property type="entry name" value="CARBOXYLIC ACID TRANSPORTER PROTEIN HOMOLOG"/>
    <property type="match status" value="1"/>
</dbReference>
<feature type="transmembrane region" description="Helical" evidence="5">
    <location>
        <begin position="217"/>
        <end position="238"/>
    </location>
</feature>
<dbReference type="eggNOG" id="COG0477">
    <property type="taxonomic scope" value="Bacteria"/>
</dbReference>
<evidence type="ECO:0000313" key="7">
    <source>
        <dbReference type="EMBL" id="ACU54696.1"/>
    </source>
</evidence>
<dbReference type="Gene3D" id="1.20.1250.20">
    <property type="entry name" value="MFS general substrate transporter like domains"/>
    <property type="match status" value="2"/>
</dbReference>
<evidence type="ECO:0000256" key="5">
    <source>
        <dbReference type="SAM" id="Phobius"/>
    </source>
</evidence>
<dbReference type="AlphaFoldDB" id="C7M148"/>
<keyword evidence="4 5" id="KW-0472">Membrane</keyword>
<dbReference type="STRING" id="525909.Afer_1782"/>
<sequence length="491" mass="50742">MRVRSLAGPDAPVACALLVEERVAAGFVQGSGSLVAWERRRLPDGRWEVRCDVGAPGLGWLVRWALGRLVRGKGRLVRRVLPPGVFPQGSLDVVATVFWVATVVAYCGTLLGQTLAFAAPTLHASPLAQGVGSGLVRVDVLVALPIARLGDRVGRWRVLRAALVLATLATAAGALAPDLAGLVVTQVLAKAGATVAVLLANVIVAETVHAEGRAWTMGFLVLATALGAGLCAVAVAGLGIAPEAWRALFAIAIVGLVLVPRLRHRRDPARFRHSTPVRFRELTSREHRGRLILVAIAAALFNLFYLPASQFRNQFLRVDRHFAAWQISAFTIGANLPSGIGLAFGARLAETVGRRVLAAVGLAVGGVLLALAFLAHGVALVVLYAVGEAVGTMAVPALAVFGPELFPTRLRSGANGVIAIASRVGTVVGLVAVGAAASAGLGYGTPIAALAIGPIALAALVLIAFPETRARTLEDLNPEDAPPLAPGAGAE</sequence>
<evidence type="ECO:0000256" key="1">
    <source>
        <dbReference type="ARBA" id="ARBA00004651"/>
    </source>
</evidence>
<protein>
    <submittedName>
        <fullName evidence="7">Major facilitator superfamily MFS_1</fullName>
    </submittedName>
</protein>
<dbReference type="EMBL" id="CP001631">
    <property type="protein sequence ID" value="ACU54696.1"/>
    <property type="molecule type" value="Genomic_DNA"/>
</dbReference>
<dbReference type="Pfam" id="PF07690">
    <property type="entry name" value="MFS_1"/>
    <property type="match status" value="1"/>
</dbReference>
<dbReference type="InterPro" id="IPR011701">
    <property type="entry name" value="MFS"/>
</dbReference>
<name>C7M148_ACIFD</name>
<feature type="transmembrane region" description="Helical" evidence="5">
    <location>
        <begin position="356"/>
        <end position="375"/>
    </location>
</feature>
<accession>C7M148</accession>
<dbReference type="HOGENOM" id="CLU_555081_0_0_11"/>
<evidence type="ECO:0000256" key="3">
    <source>
        <dbReference type="ARBA" id="ARBA00022989"/>
    </source>
</evidence>
<evidence type="ECO:0000313" key="8">
    <source>
        <dbReference type="Proteomes" id="UP000000771"/>
    </source>
</evidence>
<feature type="transmembrane region" description="Helical" evidence="5">
    <location>
        <begin position="158"/>
        <end position="176"/>
    </location>
</feature>
<dbReference type="SUPFAM" id="SSF103473">
    <property type="entry name" value="MFS general substrate transporter"/>
    <property type="match status" value="1"/>
</dbReference>
<evidence type="ECO:0000259" key="6">
    <source>
        <dbReference type="PROSITE" id="PS50850"/>
    </source>
</evidence>
<feature type="transmembrane region" description="Helical" evidence="5">
    <location>
        <begin position="182"/>
        <end position="205"/>
    </location>
</feature>